<name>A0A392N483_9FABA</name>
<keyword evidence="2" id="KW-1185">Reference proteome</keyword>
<dbReference type="AlphaFoldDB" id="A0A392N483"/>
<dbReference type="Proteomes" id="UP000265520">
    <property type="component" value="Unassembled WGS sequence"/>
</dbReference>
<organism evidence="1 2">
    <name type="scientific">Trifolium medium</name>
    <dbReference type="NCBI Taxonomy" id="97028"/>
    <lineage>
        <taxon>Eukaryota</taxon>
        <taxon>Viridiplantae</taxon>
        <taxon>Streptophyta</taxon>
        <taxon>Embryophyta</taxon>
        <taxon>Tracheophyta</taxon>
        <taxon>Spermatophyta</taxon>
        <taxon>Magnoliopsida</taxon>
        <taxon>eudicotyledons</taxon>
        <taxon>Gunneridae</taxon>
        <taxon>Pentapetalae</taxon>
        <taxon>rosids</taxon>
        <taxon>fabids</taxon>
        <taxon>Fabales</taxon>
        <taxon>Fabaceae</taxon>
        <taxon>Papilionoideae</taxon>
        <taxon>50 kb inversion clade</taxon>
        <taxon>NPAAA clade</taxon>
        <taxon>Hologalegina</taxon>
        <taxon>IRL clade</taxon>
        <taxon>Trifolieae</taxon>
        <taxon>Trifolium</taxon>
    </lineage>
</organism>
<protein>
    <submittedName>
        <fullName evidence="1">Uncharacterized protein</fullName>
    </submittedName>
</protein>
<evidence type="ECO:0000313" key="1">
    <source>
        <dbReference type="EMBL" id="MCH94383.1"/>
    </source>
</evidence>
<reference evidence="1 2" key="1">
    <citation type="journal article" date="2018" name="Front. Plant Sci.">
        <title>Red Clover (Trifolium pratense) and Zigzag Clover (T. medium) - A Picture of Genomic Similarities and Differences.</title>
        <authorList>
            <person name="Dluhosova J."/>
            <person name="Istvanek J."/>
            <person name="Nedelnik J."/>
            <person name="Repkova J."/>
        </authorList>
    </citation>
    <scope>NUCLEOTIDE SEQUENCE [LARGE SCALE GENOMIC DNA]</scope>
    <source>
        <strain evidence="2">cv. 10/8</strain>
        <tissue evidence="1">Leaf</tissue>
    </source>
</reference>
<dbReference type="EMBL" id="LXQA010027204">
    <property type="protein sequence ID" value="MCH94383.1"/>
    <property type="molecule type" value="Genomic_DNA"/>
</dbReference>
<evidence type="ECO:0000313" key="2">
    <source>
        <dbReference type="Proteomes" id="UP000265520"/>
    </source>
</evidence>
<sequence>METPGNDGNDYNDISWSQRLAVETTTITLIVSSQLLSSSSNPPGDSLQMPLLPTLPFELIREILWRLPGEIPHEIQ</sequence>
<proteinExistence type="predicted"/>
<feature type="non-terminal residue" evidence="1">
    <location>
        <position position="76"/>
    </location>
</feature>
<comment type="caution">
    <text evidence="1">The sequence shown here is derived from an EMBL/GenBank/DDBJ whole genome shotgun (WGS) entry which is preliminary data.</text>
</comment>
<accession>A0A392N483</accession>